<evidence type="ECO:0000313" key="2">
    <source>
        <dbReference type="Proteomes" id="UP001283361"/>
    </source>
</evidence>
<accession>A0AAE0XSC0</accession>
<protein>
    <submittedName>
        <fullName evidence="1">Uncharacterized protein</fullName>
    </submittedName>
</protein>
<organism evidence="1 2">
    <name type="scientific">Elysia crispata</name>
    <name type="common">lettuce slug</name>
    <dbReference type="NCBI Taxonomy" id="231223"/>
    <lineage>
        <taxon>Eukaryota</taxon>
        <taxon>Metazoa</taxon>
        <taxon>Spiralia</taxon>
        <taxon>Lophotrochozoa</taxon>
        <taxon>Mollusca</taxon>
        <taxon>Gastropoda</taxon>
        <taxon>Heterobranchia</taxon>
        <taxon>Euthyneura</taxon>
        <taxon>Panpulmonata</taxon>
        <taxon>Sacoglossa</taxon>
        <taxon>Placobranchoidea</taxon>
        <taxon>Plakobranchidae</taxon>
        <taxon>Elysia</taxon>
    </lineage>
</organism>
<gene>
    <name evidence="1" type="ORF">RRG08_023652</name>
</gene>
<evidence type="ECO:0000313" key="1">
    <source>
        <dbReference type="EMBL" id="KAK3708249.1"/>
    </source>
</evidence>
<dbReference type="AlphaFoldDB" id="A0AAE0XSC0"/>
<dbReference type="Proteomes" id="UP001283361">
    <property type="component" value="Unassembled WGS sequence"/>
</dbReference>
<keyword evidence="2" id="KW-1185">Reference proteome</keyword>
<reference evidence="1" key="1">
    <citation type="journal article" date="2023" name="G3 (Bethesda)">
        <title>A reference genome for the long-term kleptoplast-retaining sea slug Elysia crispata morphotype clarki.</title>
        <authorList>
            <person name="Eastman K.E."/>
            <person name="Pendleton A.L."/>
            <person name="Shaikh M.A."/>
            <person name="Suttiyut T."/>
            <person name="Ogas R."/>
            <person name="Tomko P."/>
            <person name="Gavelis G."/>
            <person name="Widhalm J.R."/>
            <person name="Wisecaver J.H."/>
        </authorList>
    </citation>
    <scope>NUCLEOTIDE SEQUENCE</scope>
    <source>
        <strain evidence="1">ECLA1</strain>
    </source>
</reference>
<comment type="caution">
    <text evidence="1">The sequence shown here is derived from an EMBL/GenBank/DDBJ whole genome shotgun (WGS) entry which is preliminary data.</text>
</comment>
<dbReference type="EMBL" id="JAWDGP010007701">
    <property type="protein sequence ID" value="KAK3708249.1"/>
    <property type="molecule type" value="Genomic_DNA"/>
</dbReference>
<name>A0AAE0XSC0_9GAST</name>
<sequence length="136" mass="14898">MFENLHCNRVTLGSPLRTFKITLCCTDLVAGQIRLSKSASRAVGYTQCYVQTRRSKLAGKTCMVTSGANDRAFVALEARYFSSWTINSGHTEQILQARRHGRVTSLSIESIPGSSPCASCPSKQTRCQVTISPSLH</sequence>
<proteinExistence type="predicted"/>